<evidence type="ECO:0000313" key="2">
    <source>
        <dbReference type="EMBL" id="KAF2421505.1"/>
    </source>
</evidence>
<organism evidence="2 3">
    <name type="scientific">Tothia fuscella</name>
    <dbReference type="NCBI Taxonomy" id="1048955"/>
    <lineage>
        <taxon>Eukaryota</taxon>
        <taxon>Fungi</taxon>
        <taxon>Dikarya</taxon>
        <taxon>Ascomycota</taxon>
        <taxon>Pezizomycotina</taxon>
        <taxon>Dothideomycetes</taxon>
        <taxon>Pleosporomycetidae</taxon>
        <taxon>Venturiales</taxon>
        <taxon>Cylindrosympodiaceae</taxon>
        <taxon>Tothia</taxon>
    </lineage>
</organism>
<accession>A0A9P4NHQ1</accession>
<dbReference type="AlphaFoldDB" id="A0A9P4NHQ1"/>
<evidence type="ECO:0000259" key="1">
    <source>
        <dbReference type="SMART" id="SM00355"/>
    </source>
</evidence>
<dbReference type="Gene3D" id="3.30.160.60">
    <property type="entry name" value="Classic Zinc Finger"/>
    <property type="match status" value="1"/>
</dbReference>
<dbReference type="InterPro" id="IPR013087">
    <property type="entry name" value="Znf_C2H2_type"/>
</dbReference>
<comment type="caution">
    <text evidence="2">The sequence shown here is derived from an EMBL/GenBank/DDBJ whole genome shotgun (WGS) entry which is preliminary data.</text>
</comment>
<sequence>MNVPPLKCLLCGFTTHNHIIMNAHEKKHFGGAGPAGGHQIYSCRFCWFDARTQDDLDNHIFQYHCGVHNRGMVSMVAPCVWCLDSHVWLFYERRGVESCANRINLRDV</sequence>
<feature type="domain" description="C2H2-type" evidence="1">
    <location>
        <begin position="6"/>
        <end position="28"/>
    </location>
</feature>
<dbReference type="SMART" id="SM00355">
    <property type="entry name" value="ZnF_C2H2"/>
    <property type="match status" value="2"/>
</dbReference>
<keyword evidence="3" id="KW-1185">Reference proteome</keyword>
<reference evidence="2" key="1">
    <citation type="journal article" date="2020" name="Stud. Mycol.">
        <title>101 Dothideomycetes genomes: a test case for predicting lifestyles and emergence of pathogens.</title>
        <authorList>
            <person name="Haridas S."/>
            <person name="Albert R."/>
            <person name="Binder M."/>
            <person name="Bloem J."/>
            <person name="Labutti K."/>
            <person name="Salamov A."/>
            <person name="Andreopoulos B."/>
            <person name="Baker S."/>
            <person name="Barry K."/>
            <person name="Bills G."/>
            <person name="Bluhm B."/>
            <person name="Cannon C."/>
            <person name="Castanera R."/>
            <person name="Culley D."/>
            <person name="Daum C."/>
            <person name="Ezra D."/>
            <person name="Gonzalez J."/>
            <person name="Henrissat B."/>
            <person name="Kuo A."/>
            <person name="Liang C."/>
            <person name="Lipzen A."/>
            <person name="Lutzoni F."/>
            <person name="Magnuson J."/>
            <person name="Mondo S."/>
            <person name="Nolan M."/>
            <person name="Ohm R."/>
            <person name="Pangilinan J."/>
            <person name="Park H.-J."/>
            <person name="Ramirez L."/>
            <person name="Alfaro M."/>
            <person name="Sun H."/>
            <person name="Tritt A."/>
            <person name="Yoshinaga Y."/>
            <person name="Zwiers L.-H."/>
            <person name="Turgeon B."/>
            <person name="Goodwin S."/>
            <person name="Spatafora J."/>
            <person name="Crous P."/>
            <person name="Grigoriev I."/>
        </authorList>
    </citation>
    <scope>NUCLEOTIDE SEQUENCE</scope>
    <source>
        <strain evidence="2">CBS 130266</strain>
    </source>
</reference>
<proteinExistence type="predicted"/>
<dbReference type="EMBL" id="MU007098">
    <property type="protein sequence ID" value="KAF2421505.1"/>
    <property type="molecule type" value="Genomic_DNA"/>
</dbReference>
<protein>
    <recommendedName>
        <fullName evidence="1">C2H2-type domain-containing protein</fullName>
    </recommendedName>
</protein>
<evidence type="ECO:0000313" key="3">
    <source>
        <dbReference type="Proteomes" id="UP000800235"/>
    </source>
</evidence>
<dbReference type="Proteomes" id="UP000800235">
    <property type="component" value="Unassembled WGS sequence"/>
</dbReference>
<feature type="domain" description="C2H2-type" evidence="1">
    <location>
        <begin position="41"/>
        <end position="64"/>
    </location>
</feature>
<gene>
    <name evidence="2" type="ORF">EJ08DRAFT_515450</name>
</gene>
<name>A0A9P4NHQ1_9PEZI</name>